<dbReference type="Proteomes" id="UP000610760">
    <property type="component" value="Unassembled WGS sequence"/>
</dbReference>
<sequence>MNETLHTIEVDRWSEPDEMHEVKHLGMIKADDAFNQLYTHLQAKDMLPDEYFEFSYGSYVDAEDELPEYIHAVCQTDFGESEGIYLDILLEIENGQQIRFAAGKMLSNDADAFFRMSRIAAECTLMLNGRGKTFTKHNVEAVFTPEESLTLGKVLEKMLCEYNEPEEKVMLNRLLEKVFPFDDRYGTQENNSEIEW</sequence>
<comment type="caution">
    <text evidence="1">The sequence shown here is derived from an EMBL/GenBank/DDBJ whole genome shotgun (WGS) entry which is preliminary data.</text>
</comment>
<dbReference type="AlphaFoldDB" id="A0A926E5W5"/>
<protein>
    <submittedName>
        <fullName evidence="1">Uncharacterized protein</fullName>
    </submittedName>
</protein>
<keyword evidence="2" id="KW-1185">Reference proteome</keyword>
<gene>
    <name evidence="1" type="ORF">H8710_11835</name>
</gene>
<organism evidence="1 2">
    <name type="scientific">Fumia xinanensis</name>
    <dbReference type="NCBI Taxonomy" id="2763659"/>
    <lineage>
        <taxon>Bacteria</taxon>
        <taxon>Bacillati</taxon>
        <taxon>Bacillota</taxon>
        <taxon>Clostridia</taxon>
        <taxon>Eubacteriales</taxon>
        <taxon>Oscillospiraceae</taxon>
        <taxon>Fumia</taxon>
    </lineage>
</organism>
<dbReference type="RefSeq" id="WP_249296015.1">
    <property type="nucleotide sequence ID" value="NZ_JACRSV010000004.1"/>
</dbReference>
<proteinExistence type="predicted"/>
<reference evidence="1" key="1">
    <citation type="submission" date="2020-08" db="EMBL/GenBank/DDBJ databases">
        <title>Genome public.</title>
        <authorList>
            <person name="Liu C."/>
            <person name="Sun Q."/>
        </authorList>
    </citation>
    <scope>NUCLEOTIDE SEQUENCE</scope>
    <source>
        <strain evidence="1">NSJ-33</strain>
    </source>
</reference>
<evidence type="ECO:0000313" key="2">
    <source>
        <dbReference type="Proteomes" id="UP000610760"/>
    </source>
</evidence>
<name>A0A926E5W5_9FIRM</name>
<evidence type="ECO:0000313" key="1">
    <source>
        <dbReference type="EMBL" id="MBC8560754.1"/>
    </source>
</evidence>
<accession>A0A926E5W5</accession>
<dbReference type="EMBL" id="JACRSV010000004">
    <property type="protein sequence ID" value="MBC8560754.1"/>
    <property type="molecule type" value="Genomic_DNA"/>
</dbReference>